<name>A0A562DH53_RHORH</name>
<dbReference type="InterPro" id="IPR003346">
    <property type="entry name" value="Transposase_20"/>
</dbReference>
<dbReference type="GO" id="GO:0004803">
    <property type="term" value="F:transposase activity"/>
    <property type="evidence" value="ECO:0007669"/>
    <property type="project" value="InterPro"/>
</dbReference>
<dbReference type="AlphaFoldDB" id="A0A562DH53"/>
<sequence length="116" mass="12711">MIIGETAGTHRFHSKDAYAKFNGTAPIPVWSAHERVRRGRGGNRTVNAALHAIAITQAARRGQGKDYVDKLQAAGKSRREALRLLRRRVSDRVYQVLRADESALGKVANATFSAAT</sequence>
<dbReference type="PANTHER" id="PTHR33055">
    <property type="entry name" value="TRANSPOSASE FOR INSERTION SEQUENCE ELEMENT IS1111A"/>
    <property type="match status" value="1"/>
</dbReference>
<dbReference type="Proteomes" id="UP000317573">
    <property type="component" value="Unassembled WGS sequence"/>
</dbReference>
<dbReference type="PANTHER" id="PTHR33055:SF16">
    <property type="entry name" value="TRANSPOSASE FOR INSERTION SEQUENCE ELEMENT IS1547"/>
    <property type="match status" value="1"/>
</dbReference>
<reference evidence="2 3" key="1">
    <citation type="submission" date="2019-07" db="EMBL/GenBank/DDBJ databases">
        <title>Genome sequencing of lignin-degrading bacterial isolates.</title>
        <authorList>
            <person name="Gladden J."/>
        </authorList>
    </citation>
    <scope>NUCLEOTIDE SEQUENCE [LARGE SCALE GENOMIC DNA]</scope>
    <source>
        <strain evidence="2 3">J45</strain>
    </source>
</reference>
<proteinExistence type="predicted"/>
<dbReference type="InterPro" id="IPR047650">
    <property type="entry name" value="Transpos_IS110"/>
</dbReference>
<comment type="caution">
    <text evidence="2">The sequence shown here is derived from an EMBL/GenBank/DDBJ whole genome shotgun (WGS) entry which is preliminary data.</text>
</comment>
<gene>
    <name evidence="2" type="ORF">L618_006600000030</name>
</gene>
<protein>
    <submittedName>
        <fullName evidence="2">Transposase IS116/IS110/IS902 family protein</fullName>
    </submittedName>
</protein>
<evidence type="ECO:0000313" key="3">
    <source>
        <dbReference type="Proteomes" id="UP000317573"/>
    </source>
</evidence>
<dbReference type="GO" id="GO:0003677">
    <property type="term" value="F:DNA binding"/>
    <property type="evidence" value="ECO:0007669"/>
    <property type="project" value="InterPro"/>
</dbReference>
<dbReference type="GO" id="GO:0006313">
    <property type="term" value="P:DNA transposition"/>
    <property type="evidence" value="ECO:0007669"/>
    <property type="project" value="InterPro"/>
</dbReference>
<organism evidence="2 3">
    <name type="scientific">Rhodococcus rhodochrous J45</name>
    <dbReference type="NCBI Taxonomy" id="935266"/>
    <lineage>
        <taxon>Bacteria</taxon>
        <taxon>Bacillati</taxon>
        <taxon>Actinomycetota</taxon>
        <taxon>Actinomycetes</taxon>
        <taxon>Mycobacteriales</taxon>
        <taxon>Nocardiaceae</taxon>
        <taxon>Rhodococcus</taxon>
    </lineage>
</organism>
<dbReference type="EMBL" id="VLJT01000068">
    <property type="protein sequence ID" value="TWH08903.1"/>
    <property type="molecule type" value="Genomic_DNA"/>
</dbReference>
<feature type="domain" description="Transposase IS116/IS110/IS902 C-terminal" evidence="1">
    <location>
        <begin position="2"/>
        <end position="67"/>
    </location>
</feature>
<dbReference type="Pfam" id="PF02371">
    <property type="entry name" value="Transposase_20"/>
    <property type="match status" value="1"/>
</dbReference>
<accession>A0A562DH53</accession>
<evidence type="ECO:0000259" key="1">
    <source>
        <dbReference type="Pfam" id="PF02371"/>
    </source>
</evidence>
<evidence type="ECO:0000313" key="2">
    <source>
        <dbReference type="EMBL" id="TWH08903.1"/>
    </source>
</evidence>